<dbReference type="RefSeq" id="WP_192730250.1">
    <property type="nucleotide sequence ID" value="NZ_BAAAVL010000018.1"/>
</dbReference>
<dbReference type="Gene3D" id="3.40.50.150">
    <property type="entry name" value="Vaccinia Virus protein VP39"/>
    <property type="match status" value="1"/>
</dbReference>
<dbReference type="PANTHER" id="PTHR42912">
    <property type="entry name" value="METHYLTRANSFERASE"/>
    <property type="match status" value="1"/>
</dbReference>
<dbReference type="InterPro" id="IPR029063">
    <property type="entry name" value="SAM-dependent_MTases_sf"/>
</dbReference>
<keyword evidence="3" id="KW-1185">Reference proteome</keyword>
<dbReference type="PANTHER" id="PTHR42912:SF80">
    <property type="entry name" value="METHYLTRANSFERASE DOMAIN-CONTAINING PROTEIN"/>
    <property type="match status" value="1"/>
</dbReference>
<sequence>MSSITTGNDEQYSDSKKLAARGRLNREYTIAETGWFLWVARQLPLKPGDRVLDIGCGPAWFWASVANELPDDLALTLADLSPGMLQEALERCHPLCFASVTAQQADATALPFEDGSFDTVIAMHMLYHVADQNKAIAEMHRVLKPGGHLAVTTNGAGNMRGMYALTSVFGSPPYDPAGAAFGYETAERLMQAQFGNVTMTEHPAHMRITEPEDVFLALTSYPPGDRASEAELAAFRAAIAETFRAGGGVLEVGKETGLFISRKAGV</sequence>
<accession>A0ABR9ITN3</accession>
<name>A0ABR9ITN3_RHIVS</name>
<gene>
    <name evidence="2" type="ORF">H4W29_003742</name>
</gene>
<feature type="domain" description="Methyltransferase type 11" evidence="1">
    <location>
        <begin position="52"/>
        <end position="150"/>
    </location>
</feature>
<evidence type="ECO:0000313" key="3">
    <source>
        <dbReference type="Proteomes" id="UP000620262"/>
    </source>
</evidence>
<dbReference type="CDD" id="cd02440">
    <property type="entry name" value="AdoMet_MTases"/>
    <property type="match status" value="1"/>
</dbReference>
<organism evidence="2 3">
    <name type="scientific">Rhizobium viscosum</name>
    <name type="common">Arthrobacter viscosus</name>
    <dbReference type="NCBI Taxonomy" id="1673"/>
    <lineage>
        <taxon>Bacteria</taxon>
        <taxon>Pseudomonadati</taxon>
        <taxon>Pseudomonadota</taxon>
        <taxon>Alphaproteobacteria</taxon>
        <taxon>Hyphomicrobiales</taxon>
        <taxon>Rhizobiaceae</taxon>
        <taxon>Rhizobium/Agrobacterium group</taxon>
        <taxon>Rhizobium</taxon>
    </lineage>
</organism>
<reference evidence="2 3" key="1">
    <citation type="submission" date="2020-10" db="EMBL/GenBank/DDBJ databases">
        <title>Sequencing the genomes of 1000 actinobacteria strains.</title>
        <authorList>
            <person name="Klenk H.-P."/>
        </authorList>
    </citation>
    <scope>NUCLEOTIDE SEQUENCE [LARGE SCALE GENOMIC DNA]</scope>
    <source>
        <strain evidence="2 3">DSM 7307</strain>
    </source>
</reference>
<dbReference type="Pfam" id="PF08241">
    <property type="entry name" value="Methyltransf_11"/>
    <property type="match status" value="1"/>
</dbReference>
<dbReference type="EMBL" id="JADBEC010000001">
    <property type="protein sequence ID" value="MBE1506561.1"/>
    <property type="molecule type" value="Genomic_DNA"/>
</dbReference>
<comment type="caution">
    <text evidence="2">The sequence shown here is derived from an EMBL/GenBank/DDBJ whole genome shotgun (WGS) entry which is preliminary data.</text>
</comment>
<dbReference type="InterPro" id="IPR050508">
    <property type="entry name" value="Methyltransf_Superfamily"/>
</dbReference>
<protein>
    <submittedName>
        <fullName evidence="2">Ubiquinone/menaquinone biosynthesis C-methylase UbiE</fullName>
    </submittedName>
</protein>
<evidence type="ECO:0000313" key="2">
    <source>
        <dbReference type="EMBL" id="MBE1506561.1"/>
    </source>
</evidence>
<dbReference type="SUPFAM" id="SSF53335">
    <property type="entry name" value="S-adenosyl-L-methionine-dependent methyltransferases"/>
    <property type="match status" value="1"/>
</dbReference>
<dbReference type="InterPro" id="IPR013216">
    <property type="entry name" value="Methyltransf_11"/>
</dbReference>
<dbReference type="Proteomes" id="UP000620262">
    <property type="component" value="Unassembled WGS sequence"/>
</dbReference>
<proteinExistence type="predicted"/>
<keyword evidence="2" id="KW-0830">Ubiquinone</keyword>
<evidence type="ECO:0000259" key="1">
    <source>
        <dbReference type="Pfam" id="PF08241"/>
    </source>
</evidence>